<keyword evidence="2 10" id="KW-0690">Ribosome biogenesis</keyword>
<protein>
    <recommendedName>
        <fullName evidence="10">Small ribosomal subunit biogenesis GTPase RsgA</fullName>
        <ecNumber evidence="10">3.6.1.-</ecNumber>
    </recommendedName>
</protein>
<evidence type="ECO:0000259" key="11">
    <source>
        <dbReference type="PROSITE" id="PS50936"/>
    </source>
</evidence>
<dbReference type="NCBIfam" id="TIGR00157">
    <property type="entry name" value="ribosome small subunit-dependent GTPase A"/>
    <property type="match status" value="1"/>
</dbReference>
<comment type="subcellular location">
    <subcellularLocation>
        <location evidence="10">Cytoplasm</location>
    </subcellularLocation>
</comment>
<dbReference type="InterPro" id="IPR012340">
    <property type="entry name" value="NA-bd_OB-fold"/>
</dbReference>
<dbReference type="EMBL" id="JBCLUF010000019">
    <property type="protein sequence ID" value="MEY8662478.1"/>
    <property type="molecule type" value="Genomic_DNA"/>
</dbReference>
<dbReference type="CDD" id="cd01854">
    <property type="entry name" value="YjeQ_EngC"/>
    <property type="match status" value="1"/>
</dbReference>
<proteinExistence type="inferred from homology"/>
<dbReference type="RefSeq" id="WP_369942075.1">
    <property type="nucleotide sequence ID" value="NZ_JBCLUF010000019.1"/>
</dbReference>
<dbReference type="PANTHER" id="PTHR32120:SF11">
    <property type="entry name" value="SMALL RIBOSOMAL SUBUNIT BIOGENESIS GTPASE RSGA 1, MITOCHONDRIAL-RELATED"/>
    <property type="match status" value="1"/>
</dbReference>
<keyword evidence="5 10" id="KW-0547">Nucleotide-binding</keyword>
<keyword evidence="6 10" id="KW-0378">Hydrolase</keyword>
<evidence type="ECO:0000256" key="4">
    <source>
        <dbReference type="ARBA" id="ARBA00022730"/>
    </source>
</evidence>
<comment type="function">
    <text evidence="10">One of several proteins that assist in the late maturation steps of the functional core of the 30S ribosomal subunit. Helps release RbfA from mature subunits. May play a role in the assembly of ribosomal proteins into the subunit. Circularly permuted GTPase that catalyzes slow GTP hydrolysis, GTPase activity is stimulated by the 30S ribosomal subunit.</text>
</comment>
<accession>A0ABV4DPT4</accession>
<dbReference type="InterPro" id="IPR004881">
    <property type="entry name" value="Ribosome_biogen_GTPase_RsgA"/>
</dbReference>
<dbReference type="Pfam" id="PF16745">
    <property type="entry name" value="RsgA_N"/>
    <property type="match status" value="1"/>
</dbReference>
<organism evidence="13 14">
    <name type="scientific">Ligilactobacillus faecis</name>
    <dbReference type="NCBI Taxonomy" id="762833"/>
    <lineage>
        <taxon>Bacteria</taxon>
        <taxon>Bacillati</taxon>
        <taxon>Bacillota</taxon>
        <taxon>Bacilli</taxon>
        <taxon>Lactobacillales</taxon>
        <taxon>Lactobacillaceae</taxon>
        <taxon>Ligilactobacillus</taxon>
    </lineage>
</organism>
<dbReference type="InterPro" id="IPR027417">
    <property type="entry name" value="P-loop_NTPase"/>
</dbReference>
<dbReference type="PANTHER" id="PTHR32120">
    <property type="entry name" value="SMALL RIBOSOMAL SUBUNIT BIOGENESIS GTPASE RSGA"/>
    <property type="match status" value="1"/>
</dbReference>
<name>A0ABV4DPT4_9LACO</name>
<keyword evidence="1 10" id="KW-0963">Cytoplasm</keyword>
<feature type="binding site" evidence="10">
    <location>
        <begin position="167"/>
        <end position="175"/>
    </location>
    <ligand>
        <name>GTP</name>
        <dbReference type="ChEBI" id="CHEBI:37565"/>
    </ligand>
</feature>
<dbReference type="Pfam" id="PF03193">
    <property type="entry name" value="RsgA_GTPase"/>
    <property type="match status" value="1"/>
</dbReference>
<dbReference type="InterPro" id="IPR010914">
    <property type="entry name" value="RsgA_GTPase_dom"/>
</dbReference>
<evidence type="ECO:0000259" key="12">
    <source>
        <dbReference type="PROSITE" id="PS51721"/>
    </source>
</evidence>
<dbReference type="Gene3D" id="2.40.50.140">
    <property type="entry name" value="Nucleic acid-binding proteins"/>
    <property type="match status" value="1"/>
</dbReference>
<keyword evidence="14" id="KW-1185">Reference proteome</keyword>
<reference evidence="13 14" key="1">
    <citation type="submission" date="2024-03" db="EMBL/GenBank/DDBJ databases">
        <title>Mouse gut bacterial collection (mGBC) of GemPharmatech.</title>
        <authorList>
            <person name="He Y."/>
            <person name="Dong L."/>
            <person name="Wu D."/>
            <person name="Gao X."/>
            <person name="Lin Z."/>
        </authorList>
    </citation>
    <scope>NUCLEOTIDE SEQUENCE [LARGE SCALE GENOMIC DNA]</scope>
    <source>
        <strain evidence="13 14">15-30</strain>
    </source>
</reference>
<dbReference type="PROSITE" id="PS50936">
    <property type="entry name" value="ENGC_GTPASE"/>
    <property type="match status" value="1"/>
</dbReference>
<keyword evidence="4 10" id="KW-0699">rRNA-binding</keyword>
<comment type="subunit">
    <text evidence="10">Monomer. Associates with 30S ribosomal subunit, binds 16S rRNA.</text>
</comment>
<dbReference type="InterPro" id="IPR030378">
    <property type="entry name" value="G_CP_dom"/>
</dbReference>
<feature type="binding site" evidence="10">
    <location>
        <position position="255"/>
    </location>
    <ligand>
        <name>Zn(2+)</name>
        <dbReference type="ChEBI" id="CHEBI:29105"/>
    </ligand>
</feature>
<sequence>MVKGQIRQSLSGYYDVVTATGEEYRTRARGNFRKKKQTPLVGDQVEFKAEKSDEGYILEIYPRKNELIRPPMANLDTAIVVTACVQPDFSSNLLDRQLAMLEAKQIAPVLYFSKVDLLTEEQLKKIQALTAYYHKYYPVYLGGKQNEQSVAKKILSDLDHQVIVVMGQTGAGKSTLLNHLDPSLQLETGEISKALSRGRHTTRKVSLLPIGDNLLADTPGFSSFELREITKEELPLLFPDFVAFQAGCRFRGCLHLNEPGCAVKEAVAAGEILTSRYENYRQFHTAIVERKPKYR</sequence>
<evidence type="ECO:0000256" key="1">
    <source>
        <dbReference type="ARBA" id="ARBA00022490"/>
    </source>
</evidence>
<dbReference type="Gene3D" id="1.10.40.50">
    <property type="entry name" value="Probable gtpase engc, domain 3"/>
    <property type="match status" value="1"/>
</dbReference>
<keyword evidence="3 10" id="KW-0479">Metal-binding</keyword>
<comment type="caution">
    <text evidence="13">The sequence shown here is derived from an EMBL/GenBank/DDBJ whole genome shotgun (WGS) entry which is preliminary data.</text>
</comment>
<dbReference type="Gene3D" id="3.40.50.300">
    <property type="entry name" value="P-loop containing nucleotide triphosphate hydrolases"/>
    <property type="match status" value="1"/>
</dbReference>
<feature type="domain" description="EngC GTPase" evidence="11">
    <location>
        <begin position="73"/>
        <end position="222"/>
    </location>
</feature>
<dbReference type="SUPFAM" id="SSF50249">
    <property type="entry name" value="Nucleic acid-binding proteins"/>
    <property type="match status" value="1"/>
</dbReference>
<feature type="binding site" evidence="10">
    <location>
        <position position="248"/>
    </location>
    <ligand>
        <name>Zn(2+)</name>
        <dbReference type="ChEBI" id="CHEBI:29105"/>
    </ligand>
</feature>
<evidence type="ECO:0000256" key="3">
    <source>
        <dbReference type="ARBA" id="ARBA00022723"/>
    </source>
</evidence>
<dbReference type="HAMAP" id="MF_01820">
    <property type="entry name" value="GTPase_RsgA"/>
    <property type="match status" value="1"/>
</dbReference>
<dbReference type="EC" id="3.6.1.-" evidence="10"/>
<evidence type="ECO:0000256" key="5">
    <source>
        <dbReference type="ARBA" id="ARBA00022741"/>
    </source>
</evidence>
<keyword evidence="8 10" id="KW-0694">RNA-binding</keyword>
<evidence type="ECO:0000256" key="7">
    <source>
        <dbReference type="ARBA" id="ARBA00022833"/>
    </source>
</evidence>
<feature type="binding site" evidence="10">
    <location>
        <position position="253"/>
    </location>
    <ligand>
        <name>Zn(2+)</name>
        <dbReference type="ChEBI" id="CHEBI:29105"/>
    </ligand>
</feature>
<comment type="cofactor">
    <cofactor evidence="10">
        <name>Zn(2+)</name>
        <dbReference type="ChEBI" id="CHEBI:29105"/>
    </cofactor>
    <text evidence="10">Binds 1 zinc ion per subunit.</text>
</comment>
<dbReference type="Proteomes" id="UP001565236">
    <property type="component" value="Unassembled WGS sequence"/>
</dbReference>
<dbReference type="SUPFAM" id="SSF52540">
    <property type="entry name" value="P-loop containing nucleoside triphosphate hydrolases"/>
    <property type="match status" value="1"/>
</dbReference>
<dbReference type="InterPro" id="IPR031944">
    <property type="entry name" value="RsgA_N"/>
</dbReference>
<keyword evidence="7 10" id="KW-0862">Zinc</keyword>
<evidence type="ECO:0000256" key="2">
    <source>
        <dbReference type="ARBA" id="ARBA00022517"/>
    </source>
</evidence>
<evidence type="ECO:0000256" key="8">
    <source>
        <dbReference type="ARBA" id="ARBA00022884"/>
    </source>
</evidence>
<evidence type="ECO:0000313" key="14">
    <source>
        <dbReference type="Proteomes" id="UP001565236"/>
    </source>
</evidence>
<evidence type="ECO:0000256" key="10">
    <source>
        <dbReference type="HAMAP-Rule" id="MF_01820"/>
    </source>
</evidence>
<feature type="domain" description="CP-type G" evidence="12">
    <location>
        <begin position="64"/>
        <end position="224"/>
    </location>
</feature>
<comment type="similarity">
    <text evidence="10">Belongs to the TRAFAC class YlqF/YawG GTPase family. RsgA subfamily.</text>
</comment>
<dbReference type="PROSITE" id="PS51721">
    <property type="entry name" value="G_CP"/>
    <property type="match status" value="1"/>
</dbReference>
<evidence type="ECO:0000256" key="6">
    <source>
        <dbReference type="ARBA" id="ARBA00022801"/>
    </source>
</evidence>
<evidence type="ECO:0000256" key="9">
    <source>
        <dbReference type="ARBA" id="ARBA00023134"/>
    </source>
</evidence>
<feature type="binding site" evidence="10">
    <location>
        <begin position="113"/>
        <end position="116"/>
    </location>
    <ligand>
        <name>GTP</name>
        <dbReference type="ChEBI" id="CHEBI:37565"/>
    </ligand>
</feature>
<gene>
    <name evidence="10 13" type="primary">rsgA</name>
    <name evidence="13" type="ORF">AALT52_06215</name>
</gene>
<evidence type="ECO:0000313" key="13">
    <source>
        <dbReference type="EMBL" id="MEY8662478.1"/>
    </source>
</evidence>
<feature type="binding site" evidence="10">
    <location>
        <position position="261"/>
    </location>
    <ligand>
        <name>Zn(2+)</name>
        <dbReference type="ChEBI" id="CHEBI:29105"/>
    </ligand>
</feature>
<keyword evidence="9 10" id="KW-0342">GTP-binding</keyword>
<dbReference type="CDD" id="cd04466">
    <property type="entry name" value="S1_YloQ_GTPase"/>
    <property type="match status" value="1"/>
</dbReference>